<organism evidence="1 2">
    <name type="scientific">Pseudoramibacter alactolyticus ATCC 23263</name>
    <dbReference type="NCBI Taxonomy" id="887929"/>
    <lineage>
        <taxon>Bacteria</taxon>
        <taxon>Bacillati</taxon>
        <taxon>Bacillota</taxon>
        <taxon>Clostridia</taxon>
        <taxon>Eubacteriales</taxon>
        <taxon>Eubacteriaceae</taxon>
        <taxon>Pseudoramibacter</taxon>
    </lineage>
</organism>
<accession>E6MDC6</accession>
<evidence type="ECO:0000313" key="1">
    <source>
        <dbReference type="EMBL" id="EFV02902.1"/>
    </source>
</evidence>
<gene>
    <name evidence="1" type="ORF">HMP0721_0008</name>
</gene>
<dbReference type="Proteomes" id="UP000004754">
    <property type="component" value="Unassembled WGS sequence"/>
</dbReference>
<protein>
    <submittedName>
        <fullName evidence="1">Uncharacterized protein</fullName>
    </submittedName>
</protein>
<name>E6MDC6_9FIRM</name>
<evidence type="ECO:0000313" key="2">
    <source>
        <dbReference type="Proteomes" id="UP000004754"/>
    </source>
</evidence>
<dbReference type="HOGENOM" id="CLU_2651641_0_0_9"/>
<dbReference type="EMBL" id="AEQN01000001">
    <property type="protein sequence ID" value="EFV02902.1"/>
    <property type="molecule type" value="Genomic_DNA"/>
</dbReference>
<keyword evidence="2" id="KW-1185">Reference proteome</keyword>
<dbReference type="AlphaFoldDB" id="E6MDC6"/>
<reference evidence="1 2" key="1">
    <citation type="submission" date="2010-12" db="EMBL/GenBank/DDBJ databases">
        <authorList>
            <person name="Muzny D."/>
            <person name="Qin X."/>
            <person name="Deng J."/>
            <person name="Jiang H."/>
            <person name="Liu Y."/>
            <person name="Qu J."/>
            <person name="Song X.-Z."/>
            <person name="Zhang L."/>
            <person name="Thornton R."/>
            <person name="Coyle M."/>
            <person name="Francisco L."/>
            <person name="Jackson L."/>
            <person name="Javaid M."/>
            <person name="Korchina V."/>
            <person name="Kovar C."/>
            <person name="Mata R."/>
            <person name="Mathew T."/>
            <person name="Ngo R."/>
            <person name="Nguyen L."/>
            <person name="Nguyen N."/>
            <person name="Okwuonu G."/>
            <person name="Ongeri F."/>
            <person name="Pham C."/>
            <person name="Simmons D."/>
            <person name="Wilczek-Boney K."/>
            <person name="Hale W."/>
            <person name="Jakkamsetti A."/>
            <person name="Pham P."/>
            <person name="Ruth R."/>
            <person name="San Lucas F."/>
            <person name="Warren J."/>
            <person name="Zhang J."/>
            <person name="Zhao Z."/>
            <person name="Zhou C."/>
            <person name="Zhu D."/>
            <person name="Lee S."/>
            <person name="Bess C."/>
            <person name="Blankenburg K."/>
            <person name="Forbes L."/>
            <person name="Fu Q."/>
            <person name="Gubbala S."/>
            <person name="Hirani K."/>
            <person name="Jayaseelan J.C."/>
            <person name="Lara F."/>
            <person name="Munidasa M."/>
            <person name="Palculict T."/>
            <person name="Patil S."/>
            <person name="Pu L.-L."/>
            <person name="Saada N."/>
            <person name="Tang L."/>
            <person name="Weissenberger G."/>
            <person name="Zhu Y."/>
            <person name="Hemphill L."/>
            <person name="Shang Y."/>
            <person name="Youmans B."/>
            <person name="Ayvaz T."/>
            <person name="Ross M."/>
            <person name="Santibanez J."/>
            <person name="Aqrawi P."/>
            <person name="Gross S."/>
            <person name="Joshi V."/>
            <person name="Fowler G."/>
            <person name="Nazareth L."/>
            <person name="Reid J."/>
            <person name="Worley K."/>
            <person name="Petrosino J."/>
            <person name="Highlander S."/>
            <person name="Gibbs R."/>
        </authorList>
    </citation>
    <scope>NUCLEOTIDE SEQUENCE [LARGE SCALE GENOMIC DNA]</scope>
    <source>
        <strain evidence="1 2">ATCC 23263</strain>
    </source>
</reference>
<proteinExistence type="predicted"/>
<comment type="caution">
    <text evidence="1">The sequence shown here is derived from an EMBL/GenBank/DDBJ whole genome shotgun (WGS) entry which is preliminary data.</text>
</comment>
<sequence>MVIANKTAGIAAVVSKWKNSSNSSGHEGLKYWEKFLPHFYFHYCTSHKILAYRLSFVKLCHEIVNISTCFHCVFTE</sequence>